<feature type="transmembrane region" description="Helical" evidence="16">
    <location>
        <begin position="166"/>
        <end position="183"/>
    </location>
</feature>
<dbReference type="NCBIfam" id="TIGR00473">
    <property type="entry name" value="pssA"/>
    <property type="match status" value="1"/>
</dbReference>
<evidence type="ECO:0000256" key="4">
    <source>
        <dbReference type="ARBA" id="ARBA00013174"/>
    </source>
</evidence>
<accession>A0A498C9Y0</accession>
<dbReference type="InterPro" id="IPR004533">
    <property type="entry name" value="CDP-diaglyc--ser_O-PTrfase"/>
</dbReference>
<comment type="caution">
    <text evidence="17">The sequence shown here is derived from an EMBL/GenBank/DDBJ whole genome shotgun (WGS) entry which is preliminary data.</text>
</comment>
<evidence type="ECO:0000256" key="5">
    <source>
        <dbReference type="ARBA" id="ARBA00017171"/>
    </source>
</evidence>
<dbReference type="OrthoDB" id="9777147at2"/>
<dbReference type="PROSITE" id="PS00379">
    <property type="entry name" value="CDP_ALCOHOL_P_TRANSF"/>
    <property type="match status" value="1"/>
</dbReference>
<dbReference type="EMBL" id="RCDA01000001">
    <property type="protein sequence ID" value="RLK51206.1"/>
    <property type="molecule type" value="Genomic_DNA"/>
</dbReference>
<dbReference type="InterPro" id="IPR000462">
    <property type="entry name" value="CDP-OH_P_trans"/>
</dbReference>
<feature type="transmembrane region" description="Helical" evidence="16">
    <location>
        <begin position="135"/>
        <end position="154"/>
    </location>
</feature>
<dbReference type="PROSITE" id="PS51257">
    <property type="entry name" value="PROKAR_LIPOPROTEIN"/>
    <property type="match status" value="1"/>
</dbReference>
<evidence type="ECO:0000256" key="8">
    <source>
        <dbReference type="ARBA" id="ARBA00022692"/>
    </source>
</evidence>
<feature type="transmembrane region" description="Helical" evidence="16">
    <location>
        <begin position="12"/>
        <end position="31"/>
    </location>
</feature>
<evidence type="ECO:0000256" key="12">
    <source>
        <dbReference type="ARBA" id="ARBA00023209"/>
    </source>
</evidence>
<dbReference type="PANTHER" id="PTHR14269">
    <property type="entry name" value="CDP-DIACYLGLYCEROL--GLYCEROL-3-PHOSPHATE 3-PHOSPHATIDYLTRANSFERASE-RELATED"/>
    <property type="match status" value="1"/>
</dbReference>
<dbReference type="PANTHER" id="PTHR14269:SF61">
    <property type="entry name" value="CDP-DIACYLGLYCEROL--SERINE O-PHOSPHATIDYLTRANSFERASE"/>
    <property type="match status" value="1"/>
</dbReference>
<comment type="catalytic activity">
    <reaction evidence="1">
        <text>a CDP-1,2-diacyl-sn-glycerol + L-serine = a 1,2-diacyl-sn-glycero-3-phospho-L-serine + CMP + H(+)</text>
        <dbReference type="Rhea" id="RHEA:16913"/>
        <dbReference type="ChEBI" id="CHEBI:15378"/>
        <dbReference type="ChEBI" id="CHEBI:33384"/>
        <dbReference type="ChEBI" id="CHEBI:57262"/>
        <dbReference type="ChEBI" id="CHEBI:58332"/>
        <dbReference type="ChEBI" id="CHEBI:60377"/>
        <dbReference type="EC" id="2.7.8.8"/>
    </reaction>
</comment>
<evidence type="ECO:0000256" key="7">
    <source>
        <dbReference type="ARBA" id="ARBA00022679"/>
    </source>
</evidence>
<evidence type="ECO:0000256" key="2">
    <source>
        <dbReference type="ARBA" id="ARBA00004127"/>
    </source>
</evidence>
<dbReference type="EC" id="2.7.8.8" evidence="4"/>
<evidence type="ECO:0000256" key="14">
    <source>
        <dbReference type="ARBA" id="ARBA00032361"/>
    </source>
</evidence>
<dbReference type="InterPro" id="IPR050324">
    <property type="entry name" value="CDP-alcohol_PTase-I"/>
</dbReference>
<keyword evidence="13" id="KW-1208">Phospholipid metabolism</keyword>
<dbReference type="Pfam" id="PF01066">
    <property type="entry name" value="CDP-OH_P_transf"/>
    <property type="match status" value="1"/>
</dbReference>
<protein>
    <recommendedName>
        <fullName evidence="5">CDP-diacylglycerol--serine O-phosphatidyltransferase</fullName>
        <ecNumber evidence="4">2.7.8.8</ecNumber>
    </recommendedName>
    <alternativeName>
        <fullName evidence="14">Phosphatidylserine synthase</fullName>
    </alternativeName>
</protein>
<keyword evidence="8 16" id="KW-0812">Transmembrane</keyword>
<dbReference type="AlphaFoldDB" id="A0A498C9Y0"/>
<evidence type="ECO:0000256" key="13">
    <source>
        <dbReference type="ARBA" id="ARBA00023264"/>
    </source>
</evidence>
<dbReference type="Gene3D" id="1.20.120.1760">
    <property type="match status" value="1"/>
</dbReference>
<keyword evidence="6" id="KW-0444">Lipid biosynthesis</keyword>
<evidence type="ECO:0000256" key="10">
    <source>
        <dbReference type="ARBA" id="ARBA00023098"/>
    </source>
</evidence>
<feature type="transmembrane region" description="Helical" evidence="16">
    <location>
        <begin position="103"/>
        <end position="123"/>
    </location>
</feature>
<dbReference type="GO" id="GO:0016020">
    <property type="term" value="C:membrane"/>
    <property type="evidence" value="ECO:0007669"/>
    <property type="project" value="InterPro"/>
</dbReference>
<evidence type="ECO:0000256" key="1">
    <source>
        <dbReference type="ARBA" id="ARBA00000287"/>
    </source>
</evidence>
<dbReference type="RefSeq" id="WP_121441628.1">
    <property type="nucleotide sequence ID" value="NZ_RCDA01000001.1"/>
</dbReference>
<evidence type="ECO:0000256" key="6">
    <source>
        <dbReference type="ARBA" id="ARBA00022516"/>
    </source>
</evidence>
<feature type="transmembrane region" description="Helical" evidence="16">
    <location>
        <begin position="37"/>
        <end position="53"/>
    </location>
</feature>
<evidence type="ECO:0000256" key="16">
    <source>
        <dbReference type="SAM" id="Phobius"/>
    </source>
</evidence>
<keyword evidence="12" id="KW-0594">Phospholipid biosynthesis</keyword>
<sequence>MDATKRRRGIYLLPNLLTTGCLFFGFFAIISAFNGDFRNAALAIFIAMVFDGLDGRVARMTNTQSDFGVQYDSIADMVSFGVGPALVAWLWALSGTAVLPGPFAKLGLLIAFIYAACAALRLARFNTQVGVADKRYFQGLPSPAAAGVVAGLIWVGDHLGVSESSALITASVVVLAAGLLMVSRMRYYSFKEVDFRYRVPFFTMVVVLLGLAFLLIHPPTVLFVGFLAYLVSGPVMTWNQRRRRLRGGRAG</sequence>
<keyword evidence="7 15" id="KW-0808">Transferase</keyword>
<dbReference type="GO" id="GO:0003882">
    <property type="term" value="F:CDP-diacylglycerol-serine O-phosphatidyltransferase activity"/>
    <property type="evidence" value="ECO:0007669"/>
    <property type="project" value="UniProtKB-EC"/>
</dbReference>
<evidence type="ECO:0000256" key="3">
    <source>
        <dbReference type="ARBA" id="ARBA00010441"/>
    </source>
</evidence>
<dbReference type="InterPro" id="IPR043130">
    <property type="entry name" value="CDP-OH_PTrfase_TM_dom"/>
</dbReference>
<feature type="transmembrane region" description="Helical" evidence="16">
    <location>
        <begin position="195"/>
        <end position="216"/>
    </location>
</feature>
<keyword evidence="11 16" id="KW-0472">Membrane</keyword>
<evidence type="ECO:0000256" key="15">
    <source>
        <dbReference type="RuleBase" id="RU003750"/>
    </source>
</evidence>
<organism evidence="17 18">
    <name type="scientific">Alkalispirillum mobile</name>
    <dbReference type="NCBI Taxonomy" id="85925"/>
    <lineage>
        <taxon>Bacteria</taxon>
        <taxon>Pseudomonadati</taxon>
        <taxon>Pseudomonadota</taxon>
        <taxon>Gammaproteobacteria</taxon>
        <taxon>Chromatiales</taxon>
        <taxon>Ectothiorhodospiraceae</taxon>
        <taxon>Alkalispirillum</taxon>
    </lineage>
</organism>
<feature type="transmembrane region" description="Helical" evidence="16">
    <location>
        <begin position="74"/>
        <end position="91"/>
    </location>
</feature>
<keyword evidence="10" id="KW-0443">Lipid metabolism</keyword>
<evidence type="ECO:0000313" key="18">
    <source>
        <dbReference type="Proteomes" id="UP000275461"/>
    </source>
</evidence>
<dbReference type="Proteomes" id="UP000275461">
    <property type="component" value="Unassembled WGS sequence"/>
</dbReference>
<evidence type="ECO:0000256" key="11">
    <source>
        <dbReference type="ARBA" id="ARBA00023136"/>
    </source>
</evidence>
<proteinExistence type="inferred from homology"/>
<comment type="similarity">
    <text evidence="3 15">Belongs to the CDP-alcohol phosphatidyltransferase class-I family.</text>
</comment>
<comment type="subcellular location">
    <subcellularLocation>
        <location evidence="2">Endomembrane system</location>
        <topology evidence="2">Multi-pass membrane protein</topology>
    </subcellularLocation>
</comment>
<evidence type="ECO:0000313" key="17">
    <source>
        <dbReference type="EMBL" id="RLK51206.1"/>
    </source>
</evidence>
<dbReference type="InterPro" id="IPR048254">
    <property type="entry name" value="CDP_ALCOHOL_P_TRANSF_CS"/>
</dbReference>
<reference evidence="17 18" key="1">
    <citation type="submission" date="2018-10" db="EMBL/GenBank/DDBJ databases">
        <title>Genomic Encyclopedia of Type Strains, Phase IV (KMG-IV): sequencing the most valuable type-strain genomes for metagenomic binning, comparative biology and taxonomic classification.</title>
        <authorList>
            <person name="Goeker M."/>
        </authorList>
    </citation>
    <scope>NUCLEOTIDE SEQUENCE [LARGE SCALE GENOMIC DNA]</scope>
    <source>
        <strain evidence="17 18">DSM 12769</strain>
    </source>
</reference>
<feature type="transmembrane region" description="Helical" evidence="16">
    <location>
        <begin position="222"/>
        <end position="239"/>
    </location>
</feature>
<evidence type="ECO:0000256" key="9">
    <source>
        <dbReference type="ARBA" id="ARBA00022989"/>
    </source>
</evidence>
<dbReference type="GO" id="GO:0012505">
    <property type="term" value="C:endomembrane system"/>
    <property type="evidence" value="ECO:0007669"/>
    <property type="project" value="UniProtKB-SubCell"/>
</dbReference>
<name>A0A498C9Y0_9GAMM</name>
<keyword evidence="9 16" id="KW-1133">Transmembrane helix</keyword>
<gene>
    <name evidence="17" type="ORF">DFR31_1128</name>
</gene>
<dbReference type="GO" id="GO:0008654">
    <property type="term" value="P:phospholipid biosynthetic process"/>
    <property type="evidence" value="ECO:0007669"/>
    <property type="project" value="UniProtKB-KW"/>
</dbReference>
<keyword evidence="18" id="KW-1185">Reference proteome</keyword>